<keyword evidence="1" id="KW-1133">Transmembrane helix</keyword>
<evidence type="ECO:0000313" key="2">
    <source>
        <dbReference type="EMBL" id="JAG39302.1"/>
    </source>
</evidence>
<organism evidence="2">
    <name type="scientific">Lygus hesperus</name>
    <name type="common">Western plant bug</name>
    <dbReference type="NCBI Taxonomy" id="30085"/>
    <lineage>
        <taxon>Eukaryota</taxon>
        <taxon>Metazoa</taxon>
        <taxon>Ecdysozoa</taxon>
        <taxon>Arthropoda</taxon>
        <taxon>Hexapoda</taxon>
        <taxon>Insecta</taxon>
        <taxon>Pterygota</taxon>
        <taxon>Neoptera</taxon>
        <taxon>Paraneoptera</taxon>
        <taxon>Hemiptera</taxon>
        <taxon>Heteroptera</taxon>
        <taxon>Panheteroptera</taxon>
        <taxon>Cimicomorpha</taxon>
        <taxon>Miridae</taxon>
        <taxon>Mirini</taxon>
        <taxon>Lygus</taxon>
    </lineage>
</organism>
<name>A0A0A9Z214_LYGHE</name>
<gene>
    <name evidence="2" type="primary">to_15</name>
    <name evidence="2" type="ORF">CM83_31308</name>
</gene>
<proteinExistence type="predicted"/>
<dbReference type="Gene3D" id="3.15.10.30">
    <property type="entry name" value="Haemolymph juvenile hormone binding protein"/>
    <property type="match status" value="1"/>
</dbReference>
<dbReference type="PANTHER" id="PTHR11008:SF29">
    <property type="entry name" value="IP17226P"/>
    <property type="match status" value="1"/>
</dbReference>
<dbReference type="SMART" id="SM00700">
    <property type="entry name" value="JHBP"/>
    <property type="match status" value="1"/>
</dbReference>
<feature type="non-terminal residue" evidence="2">
    <location>
        <position position="1"/>
    </location>
</feature>
<accession>A0A0A9Z214</accession>
<reference evidence="2" key="2">
    <citation type="submission" date="2014-07" db="EMBL/GenBank/DDBJ databases">
        <authorList>
            <person name="Hull J."/>
        </authorList>
    </citation>
    <scope>NUCLEOTIDE SEQUENCE</scope>
</reference>
<dbReference type="InterPro" id="IPR010562">
    <property type="entry name" value="Haemolymph_juvenile_hormone-bd"/>
</dbReference>
<keyword evidence="1" id="KW-0812">Transmembrane</keyword>
<dbReference type="GO" id="GO:0005615">
    <property type="term" value="C:extracellular space"/>
    <property type="evidence" value="ECO:0007669"/>
    <property type="project" value="TreeGrafter"/>
</dbReference>
<evidence type="ECO:0000256" key="1">
    <source>
        <dbReference type="SAM" id="Phobius"/>
    </source>
</evidence>
<protein>
    <submittedName>
        <fullName evidence="2">Protein takeout</fullName>
    </submittedName>
</protein>
<dbReference type="PANTHER" id="PTHR11008">
    <property type="entry name" value="PROTEIN TAKEOUT-LIKE PROTEIN"/>
    <property type="match status" value="1"/>
</dbReference>
<keyword evidence="1" id="KW-0472">Membrane</keyword>
<dbReference type="AlphaFoldDB" id="A0A0A9Z214"/>
<dbReference type="Pfam" id="PF06585">
    <property type="entry name" value="JHBP"/>
    <property type="match status" value="1"/>
</dbReference>
<dbReference type="EMBL" id="GBHO01004302">
    <property type="protein sequence ID" value="JAG39302.1"/>
    <property type="molecule type" value="Transcribed_RNA"/>
</dbReference>
<feature type="transmembrane region" description="Helical" evidence="1">
    <location>
        <begin position="18"/>
        <end position="37"/>
    </location>
</feature>
<sequence>TSGNERNRSQIFTTRKHAWIVGMFPGLVLLACIYRLATSYPISSALRRCDALDDHLDACILANLNVIVPSLKSGWEWVDLPGIDPVELPRKLTPSYHDGNLTLDVVLSNTVLQGLADTRTLVVRSKAFGIGKLEVVTTTPAITYRGSYTSEGYTGLFPLHSSGSFNITLVDVNTAWVAYLAKTNDGKHNYLMVDNLKLDAMPVQIFIDGAHVFDGSNEIANDVKTSLNANSIELYDLMKPRLMNFISMELMNYMNVVLGTTPIEEMVSGLNMRDWKKR</sequence>
<dbReference type="InterPro" id="IPR038606">
    <property type="entry name" value="To_sf"/>
</dbReference>
<reference evidence="2" key="1">
    <citation type="journal article" date="2014" name="PLoS ONE">
        <title>Transcriptome-Based Identification of ABC Transporters in the Western Tarnished Plant Bug Lygus hesperus.</title>
        <authorList>
            <person name="Hull J.J."/>
            <person name="Chaney K."/>
            <person name="Geib S.M."/>
            <person name="Fabrick J.A."/>
            <person name="Brent C.S."/>
            <person name="Walsh D."/>
            <person name="Lavine L.C."/>
        </authorList>
    </citation>
    <scope>NUCLEOTIDE SEQUENCE</scope>
</reference>